<evidence type="ECO:0000256" key="1">
    <source>
        <dbReference type="SAM" id="MobiDB-lite"/>
    </source>
</evidence>
<dbReference type="GO" id="GO:0008672">
    <property type="term" value="F:2-dehydro-3-deoxyglucarate aldolase activity"/>
    <property type="evidence" value="ECO:0007669"/>
    <property type="project" value="UniProtKB-EC"/>
</dbReference>
<feature type="compositionally biased region" description="Basic residues" evidence="1">
    <location>
        <begin position="73"/>
        <end position="88"/>
    </location>
</feature>
<feature type="compositionally biased region" description="Basic and acidic residues" evidence="1">
    <location>
        <begin position="55"/>
        <end position="72"/>
    </location>
</feature>
<feature type="compositionally biased region" description="Gly residues" evidence="1">
    <location>
        <begin position="122"/>
        <end position="132"/>
    </location>
</feature>
<feature type="compositionally biased region" description="Basic and acidic residues" evidence="1">
    <location>
        <begin position="100"/>
        <end position="109"/>
    </location>
</feature>
<dbReference type="EC" id="4.1.2.20" evidence="2"/>
<keyword evidence="2" id="KW-0456">Lyase</keyword>
<accession>A0A6J4KJP5</accession>
<evidence type="ECO:0000313" key="2">
    <source>
        <dbReference type="EMBL" id="CAA9307476.1"/>
    </source>
</evidence>
<feature type="non-terminal residue" evidence="2">
    <location>
        <position position="174"/>
    </location>
</feature>
<feature type="region of interest" description="Disordered" evidence="1">
    <location>
        <begin position="53"/>
        <end position="174"/>
    </location>
</feature>
<feature type="non-terminal residue" evidence="2">
    <location>
        <position position="1"/>
    </location>
</feature>
<sequence length="174" mass="19530">AAGCGRVRHHCPDDQLGRRRSPLRRLYEVSPRWGAQLGTGRGLDADRARARRLPRAGERFHHDLRHDRDPRGARRHRRHPGRARHRRDFPRALGSVDHPVPGRDPERRGCRGRKGARACAGPGQGGRQIGGGLRRDRRAGRRIRQARLRADRAGQRHHLPQDGRAGGARSGPGL</sequence>
<proteinExistence type="predicted"/>
<name>A0A6J4KJP5_9HYPH</name>
<feature type="compositionally biased region" description="Gly residues" evidence="1">
    <location>
        <begin position="164"/>
        <end position="174"/>
    </location>
</feature>
<dbReference type="AlphaFoldDB" id="A0A6J4KJP5"/>
<reference evidence="2" key="1">
    <citation type="submission" date="2020-02" db="EMBL/GenBank/DDBJ databases">
        <authorList>
            <person name="Meier V. D."/>
        </authorList>
    </citation>
    <scope>NUCLEOTIDE SEQUENCE</scope>
    <source>
        <strain evidence="2">AVDCRST_MAG90</strain>
    </source>
</reference>
<dbReference type="EMBL" id="CADCUC010000043">
    <property type="protein sequence ID" value="CAA9307476.1"/>
    <property type="molecule type" value="Genomic_DNA"/>
</dbReference>
<feature type="compositionally biased region" description="Basic residues" evidence="1">
    <location>
        <begin position="135"/>
        <end position="147"/>
    </location>
</feature>
<gene>
    <name evidence="2" type="ORF">AVDCRST_MAG90-215</name>
</gene>
<organism evidence="2">
    <name type="scientific">uncultured Microvirga sp</name>
    <dbReference type="NCBI Taxonomy" id="412392"/>
    <lineage>
        <taxon>Bacteria</taxon>
        <taxon>Pseudomonadati</taxon>
        <taxon>Pseudomonadota</taxon>
        <taxon>Alphaproteobacteria</taxon>
        <taxon>Hyphomicrobiales</taxon>
        <taxon>Methylobacteriaceae</taxon>
        <taxon>Microvirga</taxon>
        <taxon>environmental samples</taxon>
    </lineage>
</organism>
<protein>
    <submittedName>
        <fullName evidence="2">2-dehydro-3-deoxyglucarate aldolase</fullName>
        <ecNumber evidence="2">4.1.2.20</ecNumber>
    </submittedName>
</protein>